<dbReference type="InterPro" id="IPR036380">
    <property type="entry name" value="Isochorismatase-like_sf"/>
</dbReference>
<protein>
    <submittedName>
        <fullName evidence="3">Hydrolase</fullName>
    </submittedName>
</protein>
<dbReference type="SUPFAM" id="SSF52499">
    <property type="entry name" value="Isochorismatase-like hydrolases"/>
    <property type="match status" value="1"/>
</dbReference>
<accession>A0A073KT23</accession>
<comment type="caution">
    <text evidence="3">The sequence shown here is derived from an EMBL/GenBank/DDBJ whole genome shotgun (WGS) entry which is preliminary data.</text>
</comment>
<reference evidence="2" key="1">
    <citation type="journal article" date="2019" name="Int J Environ Res Public Health">
        <title>Characterization of Chromosome-Mediated BlaOXA-894 in Shewanella xiamenensis Isolated from Pig Wastewater.</title>
        <authorList>
            <person name="Zou H."/>
            <person name="Zhou Z."/>
            <person name="Xia H."/>
            <person name="Zhao Q."/>
            <person name="Li X."/>
        </authorList>
    </citation>
    <scope>NUCLEOTIDE SEQUENCE</scope>
    <source>
        <strain evidence="2">2015oxa</strain>
    </source>
</reference>
<dbReference type="InterPro" id="IPR050993">
    <property type="entry name" value="Isochorismatase_domain"/>
</dbReference>
<name>A0A073KT23_9GAMM</name>
<sequence>MLKPEECVLVIVDVQGKLAQIMDNSAKLHQQLSTLIQGAQLFEIPILWLEQLPAKLGSTTEELKTLLEKTGSPIAKQHFSGWYCDEFANALTQTRRKQVLLAGIETHVCVYQTCRDLLDQHYSVHVVADAVSSRSVDNKQLGIQMMTAKGATLTNVESLLFELQHEAQGDRFKALIKLIK</sequence>
<dbReference type="EMBL" id="JASGOQ010000001">
    <property type="protein sequence ID" value="MDV5388762.1"/>
    <property type="molecule type" value="Genomic_DNA"/>
</dbReference>
<reference evidence="3" key="3">
    <citation type="submission" date="2023-05" db="EMBL/GenBank/DDBJ databases">
        <title>Colonisation of extended spectrum b-lactamase- and carbapenemase-producing bacteria on hospital surfaces from low- and middle-income countries.</title>
        <authorList>
            <person name="Nieto-Rosado M."/>
            <person name="Sands K."/>
            <person name="Iregbu K."/>
            <person name="Zahra R."/>
            <person name="Mazarati J.B."/>
            <person name="Mehtar S."/>
            <person name="Barnards-Group B."/>
            <person name="Walsh T.R."/>
        </authorList>
    </citation>
    <scope>NUCLEOTIDE SEQUENCE</scope>
    <source>
        <strain evidence="3">PP-E493</strain>
    </source>
</reference>
<evidence type="ECO:0000259" key="1">
    <source>
        <dbReference type="Pfam" id="PF00857"/>
    </source>
</evidence>
<dbReference type="EMBL" id="SUNE01000018">
    <property type="protein sequence ID" value="MDG5901813.1"/>
    <property type="molecule type" value="Genomic_DNA"/>
</dbReference>
<dbReference type="CDD" id="cd01012">
    <property type="entry name" value="YcaC_related"/>
    <property type="match status" value="1"/>
</dbReference>
<dbReference type="PANTHER" id="PTHR14119">
    <property type="entry name" value="HYDROLASE"/>
    <property type="match status" value="1"/>
</dbReference>
<proteinExistence type="predicted"/>
<feature type="domain" description="Isochorismatase-like" evidence="1">
    <location>
        <begin position="8"/>
        <end position="157"/>
    </location>
</feature>
<keyword evidence="3" id="KW-0378">Hydrolase</keyword>
<dbReference type="Proteomes" id="UP001152518">
    <property type="component" value="Unassembled WGS sequence"/>
</dbReference>
<dbReference type="Pfam" id="PF00857">
    <property type="entry name" value="Isochorismatase"/>
    <property type="match status" value="1"/>
</dbReference>
<dbReference type="PANTHER" id="PTHR14119:SF3">
    <property type="entry name" value="ISOCHORISMATASE DOMAIN-CONTAINING PROTEIN 2"/>
    <property type="match status" value="1"/>
</dbReference>
<dbReference type="OrthoDB" id="9796958at2"/>
<evidence type="ECO:0000313" key="4">
    <source>
        <dbReference type="Proteomes" id="UP001187859"/>
    </source>
</evidence>
<dbReference type="InterPro" id="IPR000868">
    <property type="entry name" value="Isochorismatase-like_dom"/>
</dbReference>
<reference evidence="2" key="2">
    <citation type="submission" date="2019-04" db="EMBL/GenBank/DDBJ databases">
        <authorList>
            <person name="Zou H."/>
        </authorList>
    </citation>
    <scope>NUCLEOTIDE SEQUENCE</scope>
    <source>
        <strain evidence="2">2015oxa</strain>
    </source>
</reference>
<dbReference type="GO" id="GO:0016787">
    <property type="term" value="F:hydrolase activity"/>
    <property type="evidence" value="ECO:0007669"/>
    <property type="project" value="UniProtKB-KW"/>
</dbReference>
<dbReference type="RefSeq" id="WP_037414286.1">
    <property type="nucleotide sequence ID" value="NZ_BLRG01000072.1"/>
</dbReference>
<evidence type="ECO:0000313" key="3">
    <source>
        <dbReference type="EMBL" id="MDV5388762.1"/>
    </source>
</evidence>
<gene>
    <name evidence="2" type="ORF">E2650_18305</name>
    <name evidence="3" type="ORF">QM089_00440</name>
</gene>
<evidence type="ECO:0000313" key="2">
    <source>
        <dbReference type="EMBL" id="MDG5901813.1"/>
    </source>
</evidence>
<dbReference type="AlphaFoldDB" id="A0A073KT23"/>
<dbReference type="Gene3D" id="3.40.50.850">
    <property type="entry name" value="Isochorismatase-like"/>
    <property type="match status" value="1"/>
</dbReference>
<organism evidence="3 4">
    <name type="scientific">Shewanella xiamenensis</name>
    <dbReference type="NCBI Taxonomy" id="332186"/>
    <lineage>
        <taxon>Bacteria</taxon>
        <taxon>Pseudomonadati</taxon>
        <taxon>Pseudomonadota</taxon>
        <taxon>Gammaproteobacteria</taxon>
        <taxon>Alteromonadales</taxon>
        <taxon>Shewanellaceae</taxon>
        <taxon>Shewanella</taxon>
    </lineage>
</organism>
<dbReference type="Proteomes" id="UP001187859">
    <property type="component" value="Unassembled WGS sequence"/>
</dbReference>